<keyword evidence="4" id="KW-1185">Reference proteome</keyword>
<proteinExistence type="predicted"/>
<dbReference type="Pfam" id="PF02517">
    <property type="entry name" value="Rce1-like"/>
    <property type="match status" value="1"/>
</dbReference>
<dbReference type="GO" id="GO:0004175">
    <property type="term" value="F:endopeptidase activity"/>
    <property type="evidence" value="ECO:0007669"/>
    <property type="project" value="UniProtKB-ARBA"/>
</dbReference>
<keyword evidence="1" id="KW-1133">Transmembrane helix</keyword>
<gene>
    <name evidence="3" type="ORF">A33Q_0712</name>
</gene>
<feature type="domain" description="CAAX prenyl protease 2/Lysostaphin resistance protein A-like" evidence="2">
    <location>
        <begin position="28"/>
        <end position="107"/>
    </location>
</feature>
<protein>
    <recommendedName>
        <fullName evidence="2">CAAX prenyl protease 2/Lysostaphin resistance protein A-like domain-containing protein</fullName>
    </recommendedName>
</protein>
<sequence length="118" mass="13552">MVEYRACCDTSYADLVADPCILGVFPLLMNNISKGNTPNLRFVIWTSSAFFGMIHMGNYTYFDYSTHFYWVPLMVGAQFLVGLVLSYIRLNHGMKWAIIFHAVYNAVLVIPAIYFYEP</sequence>
<dbReference type="GO" id="GO:0080120">
    <property type="term" value="P:CAAX-box protein maturation"/>
    <property type="evidence" value="ECO:0007669"/>
    <property type="project" value="UniProtKB-ARBA"/>
</dbReference>
<evidence type="ECO:0000313" key="3">
    <source>
        <dbReference type="EMBL" id="EOZ99334.1"/>
    </source>
</evidence>
<evidence type="ECO:0000313" key="4">
    <source>
        <dbReference type="Proteomes" id="UP000006073"/>
    </source>
</evidence>
<feature type="transmembrane region" description="Helical" evidence="1">
    <location>
        <begin position="97"/>
        <end position="116"/>
    </location>
</feature>
<keyword evidence="1" id="KW-0812">Transmembrane</keyword>
<feature type="transmembrane region" description="Helical" evidence="1">
    <location>
        <begin position="42"/>
        <end position="62"/>
    </location>
</feature>
<accession>S2DJR9</accession>
<evidence type="ECO:0000259" key="2">
    <source>
        <dbReference type="Pfam" id="PF02517"/>
    </source>
</evidence>
<dbReference type="EMBL" id="ALWO02000014">
    <property type="protein sequence ID" value="EOZ99334.1"/>
    <property type="molecule type" value="Genomic_DNA"/>
</dbReference>
<dbReference type="AlphaFoldDB" id="S2DJR9"/>
<keyword evidence="1" id="KW-0472">Membrane</keyword>
<dbReference type="Proteomes" id="UP000006073">
    <property type="component" value="Unassembled WGS sequence"/>
</dbReference>
<feature type="transmembrane region" description="Helical" evidence="1">
    <location>
        <begin position="68"/>
        <end position="90"/>
    </location>
</feature>
<dbReference type="InterPro" id="IPR003675">
    <property type="entry name" value="Rce1/LyrA-like_dom"/>
</dbReference>
<evidence type="ECO:0000256" key="1">
    <source>
        <dbReference type="SAM" id="Phobius"/>
    </source>
</evidence>
<organism evidence="3 4">
    <name type="scientific">Indibacter alkaliphilus (strain CCUG 57479 / KCTC 22604 / LW1)</name>
    <dbReference type="NCBI Taxonomy" id="1189612"/>
    <lineage>
        <taxon>Bacteria</taxon>
        <taxon>Pseudomonadati</taxon>
        <taxon>Bacteroidota</taxon>
        <taxon>Cytophagia</taxon>
        <taxon>Cytophagales</taxon>
        <taxon>Cyclobacteriaceae</taxon>
    </lineage>
</organism>
<name>S2DJR9_INDAL</name>
<reference evidence="3 4" key="1">
    <citation type="journal article" date="2013" name="Genome Announc.">
        <title>Draft Genome Sequence of Indibacter alkaliphilus Strain LW1T, Isolated from Lonar Lake, a Haloalkaline Lake in the Buldana District of Maharashtra, India.</title>
        <authorList>
            <person name="Singh A."/>
            <person name="Kumar Jangir P."/>
            <person name="Sharma R."/>
            <person name="Singh A."/>
            <person name="Kumar Pinnaka A."/>
            <person name="Shivaji S."/>
        </authorList>
    </citation>
    <scope>NUCLEOTIDE SEQUENCE [LARGE SCALE GENOMIC DNA]</scope>
    <source>
        <strain evidence="4">CCUG 57479 / KCTC 22604 / LW1</strain>
    </source>
</reference>
<comment type="caution">
    <text evidence="3">The sequence shown here is derived from an EMBL/GenBank/DDBJ whole genome shotgun (WGS) entry which is preliminary data.</text>
</comment>